<dbReference type="Pfam" id="PF02882">
    <property type="entry name" value="THF_DHG_CYH_C"/>
    <property type="match status" value="1"/>
</dbReference>
<comment type="function">
    <text evidence="11">Catalyzes the oxidation of 5,10-methylenetetrahydrofolate to 5,10-methenyltetrahydrofolate and then the hydrolysis of 5,10-methenyltetrahydrofolate to 10-formyltetrahydrofolate.</text>
</comment>
<evidence type="ECO:0000259" key="12">
    <source>
        <dbReference type="Pfam" id="PF00763"/>
    </source>
</evidence>
<dbReference type="FunFam" id="3.40.50.720:FF:000094">
    <property type="entry name" value="Bifunctional protein FolD"/>
    <property type="match status" value="1"/>
</dbReference>
<comment type="similarity">
    <text evidence="11">Belongs to the tetrahydrofolate dehydrogenase/cyclohydrolase family.</text>
</comment>
<dbReference type="GO" id="GO:0035999">
    <property type="term" value="P:tetrahydrofolate interconversion"/>
    <property type="evidence" value="ECO:0007669"/>
    <property type="project" value="UniProtKB-UniRule"/>
</dbReference>
<dbReference type="PANTHER" id="PTHR48099">
    <property type="entry name" value="C-1-TETRAHYDROFOLATE SYNTHASE, CYTOPLASMIC-RELATED"/>
    <property type="match status" value="1"/>
</dbReference>
<evidence type="ECO:0000259" key="13">
    <source>
        <dbReference type="Pfam" id="PF02882"/>
    </source>
</evidence>
<comment type="caution">
    <text evidence="11">Lacks conserved residue(s) required for the propagation of feature annotation.</text>
</comment>
<dbReference type="SUPFAM" id="SSF53223">
    <property type="entry name" value="Aminoacid dehydrogenase-like, N-terminal domain"/>
    <property type="match status" value="1"/>
</dbReference>
<dbReference type="EC" id="3.5.4.9" evidence="11"/>
<dbReference type="SUPFAM" id="SSF51735">
    <property type="entry name" value="NAD(P)-binding Rossmann-fold domains"/>
    <property type="match status" value="1"/>
</dbReference>
<reference evidence="14 15" key="1">
    <citation type="journal article" date="2013" name="Genome Announc.">
        <title>Complete Genome Sequence of the Porcine Strain Brachyspira pilosicoli P43/6/78(T.).</title>
        <authorList>
            <person name="Lin C."/>
            <person name="den Bakker H.C."/>
            <person name="Suzuki H."/>
            <person name="Lefebure T."/>
            <person name="Ponnala L."/>
            <person name="Sun Q."/>
            <person name="Stanhope M.J."/>
            <person name="Wiedmann M."/>
            <person name="Duhamel G.E."/>
        </authorList>
    </citation>
    <scope>NUCLEOTIDE SEQUENCE [LARGE SCALE GENOMIC DNA]</scope>
    <source>
        <strain evidence="14 15">P43/6/78</strain>
    </source>
</reference>
<keyword evidence="2 11" id="KW-0554">One-carbon metabolism</keyword>
<keyword evidence="6 11" id="KW-0521">NADP</keyword>
<sequence>MPANILDVRELSKTIRAEIKDKVALLNKKPRIDFVYFDDDKSTELYFTHAKKMAENAGMIGELHKLGTNTTEKDFITLIEYLNEEKDISGIMLQMPLPKHIRREVVYETISTKKDIDAISNLNLGRILTSNDELIPCTVKSVMTILEHYNIKIEGANAVVVGRSEIVGKPLALSLLNKSATVTIAHSKTKDLKSVCKNADILCVSIGKAEFINAEYIKENAVVIDIGINVLEDGSIKGDVKFDEAVNIASAITPVPNGVGSLTTTMLLSNLLYLHTKYNNN</sequence>
<keyword evidence="8 11" id="KW-0368">Histidine biosynthesis</keyword>
<feature type="binding site" evidence="11">
    <location>
        <position position="228"/>
    </location>
    <ligand>
        <name>NADP(+)</name>
        <dbReference type="ChEBI" id="CHEBI:58349"/>
    </ligand>
</feature>
<comment type="catalytic activity">
    <reaction evidence="11">
        <text>(6R)-5,10-methylene-5,6,7,8-tetrahydrofolate + NADP(+) = (6R)-5,10-methenyltetrahydrofolate + NADPH</text>
        <dbReference type="Rhea" id="RHEA:22812"/>
        <dbReference type="ChEBI" id="CHEBI:15636"/>
        <dbReference type="ChEBI" id="CHEBI:57455"/>
        <dbReference type="ChEBI" id="CHEBI:57783"/>
        <dbReference type="ChEBI" id="CHEBI:58349"/>
        <dbReference type="EC" id="1.5.1.5"/>
    </reaction>
</comment>
<protein>
    <recommendedName>
        <fullName evidence="11">Bifunctional protein FolD</fullName>
    </recommendedName>
    <domain>
        <recommendedName>
            <fullName evidence="11">Methylenetetrahydrofolate dehydrogenase</fullName>
            <ecNumber evidence="11">1.5.1.5</ecNumber>
        </recommendedName>
    </domain>
    <domain>
        <recommendedName>
            <fullName evidence="11">Methenyltetrahydrofolate cyclohydrolase</fullName>
            <ecNumber evidence="11">3.5.4.9</ecNumber>
        </recommendedName>
    </domain>
</protein>
<keyword evidence="4 11" id="KW-0658">Purine biosynthesis</keyword>
<keyword evidence="3 11" id="KW-0028">Amino-acid biosynthesis</keyword>
<dbReference type="InterPro" id="IPR020631">
    <property type="entry name" value="THF_DH/CycHdrlase_NAD-bd_dom"/>
</dbReference>
<proteinExistence type="inferred from homology"/>
<dbReference type="GO" id="GO:0005829">
    <property type="term" value="C:cytosol"/>
    <property type="evidence" value="ECO:0007669"/>
    <property type="project" value="TreeGrafter"/>
</dbReference>
<dbReference type="PANTHER" id="PTHR48099:SF5">
    <property type="entry name" value="C-1-TETRAHYDROFOLATE SYNTHASE, CYTOPLASMIC"/>
    <property type="match status" value="1"/>
</dbReference>
<evidence type="ECO:0000256" key="7">
    <source>
        <dbReference type="ARBA" id="ARBA00023002"/>
    </source>
</evidence>
<comment type="subunit">
    <text evidence="11">Homodimer.</text>
</comment>
<gene>
    <name evidence="11" type="primary">folD</name>
    <name evidence="14" type="ORF">BPP43_08910</name>
</gene>
<keyword evidence="10 11" id="KW-0511">Multifunctional enzyme</keyword>
<evidence type="ECO:0000313" key="15">
    <source>
        <dbReference type="Proteomes" id="UP000010793"/>
    </source>
</evidence>
<dbReference type="RefSeq" id="WP_015274691.1">
    <property type="nucleotide sequence ID" value="NC_019908.1"/>
</dbReference>
<evidence type="ECO:0000256" key="4">
    <source>
        <dbReference type="ARBA" id="ARBA00022755"/>
    </source>
</evidence>
<evidence type="ECO:0000256" key="2">
    <source>
        <dbReference type="ARBA" id="ARBA00022563"/>
    </source>
</evidence>
<keyword evidence="5 11" id="KW-0378">Hydrolase</keyword>
<evidence type="ECO:0000256" key="1">
    <source>
        <dbReference type="ARBA" id="ARBA00004777"/>
    </source>
</evidence>
<feature type="domain" description="Tetrahydrofolate dehydrogenase/cyclohydrolase catalytic" evidence="12">
    <location>
        <begin position="6"/>
        <end position="117"/>
    </location>
</feature>
<keyword evidence="9 11" id="KW-0486">Methionine biosynthesis</keyword>
<name>A0A3B6VYM8_BRAPL</name>
<dbReference type="InterPro" id="IPR036291">
    <property type="entry name" value="NAD(P)-bd_dom_sf"/>
</dbReference>
<keyword evidence="15" id="KW-1185">Reference proteome</keyword>
<dbReference type="InterPro" id="IPR046346">
    <property type="entry name" value="Aminoacid_DH-like_N_sf"/>
</dbReference>
<keyword evidence="7 11" id="KW-0560">Oxidoreductase</keyword>
<comment type="pathway">
    <text evidence="1 11">One-carbon metabolism; tetrahydrofolate interconversion.</text>
</comment>
<dbReference type="KEGG" id="bpip:BPP43_08910"/>
<dbReference type="PRINTS" id="PR00085">
    <property type="entry name" value="THFDHDRGNASE"/>
</dbReference>
<evidence type="ECO:0000256" key="11">
    <source>
        <dbReference type="HAMAP-Rule" id="MF_01576"/>
    </source>
</evidence>
<comment type="catalytic activity">
    <reaction evidence="11">
        <text>(6R)-5,10-methenyltetrahydrofolate + H2O = (6R)-10-formyltetrahydrofolate + H(+)</text>
        <dbReference type="Rhea" id="RHEA:23700"/>
        <dbReference type="ChEBI" id="CHEBI:15377"/>
        <dbReference type="ChEBI" id="CHEBI:15378"/>
        <dbReference type="ChEBI" id="CHEBI:57455"/>
        <dbReference type="ChEBI" id="CHEBI:195366"/>
        <dbReference type="EC" id="3.5.4.9"/>
    </reaction>
</comment>
<dbReference type="AlphaFoldDB" id="A0A3B6VYM8"/>
<dbReference type="UniPathway" id="UPA00193"/>
<dbReference type="InterPro" id="IPR000672">
    <property type="entry name" value="THF_DH/CycHdrlase"/>
</dbReference>
<dbReference type="EMBL" id="CP002873">
    <property type="protein sequence ID" value="AGA66969.1"/>
    <property type="molecule type" value="Genomic_DNA"/>
</dbReference>
<evidence type="ECO:0000313" key="14">
    <source>
        <dbReference type="EMBL" id="AGA66969.1"/>
    </source>
</evidence>
<dbReference type="Gene3D" id="3.40.50.720">
    <property type="entry name" value="NAD(P)-binding Rossmann-like Domain"/>
    <property type="match status" value="1"/>
</dbReference>
<accession>A0A3B6VYM8</accession>
<evidence type="ECO:0000256" key="10">
    <source>
        <dbReference type="ARBA" id="ARBA00023268"/>
    </source>
</evidence>
<dbReference type="InterPro" id="IPR020630">
    <property type="entry name" value="THF_DH/CycHdrlase_cat_dom"/>
</dbReference>
<organism evidence="14 15">
    <name type="scientific">Brachyspira pilosicoli P43/6/78</name>
    <dbReference type="NCBI Taxonomy" id="1042417"/>
    <lineage>
        <taxon>Bacteria</taxon>
        <taxon>Pseudomonadati</taxon>
        <taxon>Spirochaetota</taxon>
        <taxon>Spirochaetia</taxon>
        <taxon>Brachyspirales</taxon>
        <taxon>Brachyspiraceae</taxon>
        <taxon>Brachyspira</taxon>
    </lineage>
</organism>
<dbReference type="GO" id="GO:0006164">
    <property type="term" value="P:purine nucleotide biosynthetic process"/>
    <property type="evidence" value="ECO:0007669"/>
    <property type="project" value="UniProtKB-KW"/>
</dbReference>
<evidence type="ECO:0000256" key="9">
    <source>
        <dbReference type="ARBA" id="ARBA00023167"/>
    </source>
</evidence>
<dbReference type="GO" id="GO:0000105">
    <property type="term" value="P:L-histidine biosynthetic process"/>
    <property type="evidence" value="ECO:0007669"/>
    <property type="project" value="UniProtKB-KW"/>
</dbReference>
<dbReference type="GO" id="GO:0009086">
    <property type="term" value="P:methionine biosynthetic process"/>
    <property type="evidence" value="ECO:0007669"/>
    <property type="project" value="UniProtKB-KW"/>
</dbReference>
<dbReference type="Proteomes" id="UP000010793">
    <property type="component" value="Chromosome"/>
</dbReference>
<dbReference type="Gene3D" id="3.40.50.10860">
    <property type="entry name" value="Leucine Dehydrogenase, chain A, domain 1"/>
    <property type="match status" value="1"/>
</dbReference>
<dbReference type="GO" id="GO:0004477">
    <property type="term" value="F:methenyltetrahydrofolate cyclohydrolase activity"/>
    <property type="evidence" value="ECO:0007669"/>
    <property type="project" value="UniProtKB-UniRule"/>
</dbReference>
<dbReference type="Pfam" id="PF00763">
    <property type="entry name" value="THF_DHG_CYH"/>
    <property type="match status" value="1"/>
</dbReference>
<evidence type="ECO:0000256" key="5">
    <source>
        <dbReference type="ARBA" id="ARBA00022801"/>
    </source>
</evidence>
<dbReference type="CDD" id="cd01080">
    <property type="entry name" value="NAD_bind_m-THF_DH_Cyclohyd"/>
    <property type="match status" value="1"/>
</dbReference>
<evidence type="ECO:0000256" key="8">
    <source>
        <dbReference type="ARBA" id="ARBA00023102"/>
    </source>
</evidence>
<feature type="binding site" evidence="11">
    <location>
        <begin position="162"/>
        <end position="164"/>
    </location>
    <ligand>
        <name>NADP(+)</name>
        <dbReference type="ChEBI" id="CHEBI:58349"/>
    </ligand>
</feature>
<feature type="domain" description="Tetrahydrofolate dehydrogenase/cyclohydrolase NAD(P)-binding" evidence="13">
    <location>
        <begin position="136"/>
        <end position="276"/>
    </location>
</feature>
<dbReference type="EC" id="1.5.1.5" evidence="11"/>
<evidence type="ECO:0000256" key="6">
    <source>
        <dbReference type="ARBA" id="ARBA00022857"/>
    </source>
</evidence>
<evidence type="ECO:0000256" key="3">
    <source>
        <dbReference type="ARBA" id="ARBA00022605"/>
    </source>
</evidence>
<dbReference type="GO" id="GO:0004488">
    <property type="term" value="F:methylenetetrahydrofolate dehydrogenase (NADP+) activity"/>
    <property type="evidence" value="ECO:0007669"/>
    <property type="project" value="UniProtKB-UniRule"/>
</dbReference>
<dbReference type="HAMAP" id="MF_01576">
    <property type="entry name" value="THF_DHG_CYH"/>
    <property type="match status" value="1"/>
</dbReference>